<proteinExistence type="predicted"/>
<sequence length="90" mass="8686">MAGAGTGAMAVGAALGTTGMAWLPGPVRGTLGRRRERVVVLPPTTGSAALLPAAVSAGALSVTVPAALPRRPALPRLPLSGLLAAGSPGR</sequence>
<protein>
    <submittedName>
        <fullName evidence="2">Uncharacterized protein</fullName>
    </submittedName>
</protein>
<dbReference type="AlphaFoldDB" id="A0A1D7YAD8"/>
<accession>A0A1D7YAD8</accession>
<dbReference type="KEGG" id="spun:BFF78_16930"/>
<dbReference type="Proteomes" id="UP000094960">
    <property type="component" value="Chromosome"/>
</dbReference>
<feature type="transmembrane region" description="Helical" evidence="1">
    <location>
        <begin position="45"/>
        <end position="68"/>
    </location>
</feature>
<organism evidence="2 3">
    <name type="scientific">Streptomyces fodineus</name>
    <dbReference type="NCBI Taxonomy" id="1904616"/>
    <lineage>
        <taxon>Bacteria</taxon>
        <taxon>Bacillati</taxon>
        <taxon>Actinomycetota</taxon>
        <taxon>Actinomycetes</taxon>
        <taxon>Kitasatosporales</taxon>
        <taxon>Streptomycetaceae</taxon>
        <taxon>Streptomyces</taxon>
    </lineage>
</organism>
<name>A0A1D7YAD8_9ACTN</name>
<reference evidence="3" key="1">
    <citation type="submission" date="2016-09" db="EMBL/GenBank/DDBJ databases">
        <title>Streptomyces puniciscabiei strain:TW1S1 Genome sequencing and assembly.</title>
        <authorList>
            <person name="Kim M.-K."/>
            <person name="Kim S.B."/>
        </authorList>
    </citation>
    <scope>NUCLEOTIDE SEQUENCE [LARGE SCALE GENOMIC DNA]</scope>
    <source>
        <strain evidence="3">TW1S1</strain>
    </source>
</reference>
<keyword evidence="1" id="KW-0812">Transmembrane</keyword>
<evidence type="ECO:0000313" key="3">
    <source>
        <dbReference type="Proteomes" id="UP000094960"/>
    </source>
</evidence>
<keyword evidence="1" id="KW-0472">Membrane</keyword>
<evidence type="ECO:0000313" key="2">
    <source>
        <dbReference type="EMBL" id="AOR32522.1"/>
    </source>
</evidence>
<keyword evidence="1" id="KW-1133">Transmembrane helix</keyword>
<gene>
    <name evidence="2" type="ORF">BFF78_16930</name>
</gene>
<dbReference type="EMBL" id="CP017248">
    <property type="protein sequence ID" value="AOR32522.1"/>
    <property type="molecule type" value="Genomic_DNA"/>
</dbReference>
<evidence type="ECO:0000256" key="1">
    <source>
        <dbReference type="SAM" id="Phobius"/>
    </source>
</evidence>
<keyword evidence="3" id="KW-1185">Reference proteome</keyword>